<evidence type="ECO:0000313" key="4">
    <source>
        <dbReference type="Proteomes" id="UP000271010"/>
    </source>
</evidence>
<dbReference type="OrthoDB" id="9801960at2"/>
<dbReference type="Proteomes" id="UP000271010">
    <property type="component" value="Unassembled WGS sequence"/>
</dbReference>
<feature type="signal peptide" evidence="1">
    <location>
        <begin position="1"/>
        <end position="22"/>
    </location>
</feature>
<dbReference type="EMBL" id="RJJE01000009">
    <property type="protein sequence ID" value="RNI29985.1"/>
    <property type="molecule type" value="Genomic_DNA"/>
</dbReference>
<keyword evidence="1" id="KW-0732">Signal</keyword>
<gene>
    <name evidence="3" type="ORF">EFA69_10700</name>
</gene>
<feature type="domain" description="Xylose isomerase-like TIM barrel" evidence="2">
    <location>
        <begin position="53"/>
        <end position="291"/>
    </location>
</feature>
<dbReference type="SUPFAM" id="SSF51658">
    <property type="entry name" value="Xylose isomerase-like"/>
    <property type="match status" value="1"/>
</dbReference>
<dbReference type="Pfam" id="PF01261">
    <property type="entry name" value="AP_endonuc_2"/>
    <property type="match status" value="1"/>
</dbReference>
<sequence>MNMKASSNIIGFLLGVCLLVWACATKTPQQEAAQPRKVGYSIALKNITPENMAYAKSVGIDYIETSFQAFIDDKRQFKLPEAEILKAVAEAKQAADKAGIKIWSIHMPYSKTIDLSLANEQERQAVVALHKQVLTYAKALQPQVILFHPSYYLGLNERETRKAQMIKSSGELLPAVQELKATMVIENMLGPELLADANRERPLCRSVEETLEIMGRLPKNIYAAVDMNHIKKPERLIRALGKRLKSIHVADGHGEKENHFLPCSGQGGNDWSAILAALDEVNYQGPFLFESAFKDVKELKECYLSLHSAYVAQKKLAKSNP</sequence>
<keyword evidence="4" id="KW-1185">Reference proteome</keyword>
<dbReference type="PANTHER" id="PTHR12110:SF53">
    <property type="entry name" value="BLR5974 PROTEIN"/>
    <property type="match status" value="1"/>
</dbReference>
<feature type="chain" id="PRO_5018335952" evidence="1">
    <location>
        <begin position="23"/>
        <end position="321"/>
    </location>
</feature>
<dbReference type="InterPro" id="IPR036237">
    <property type="entry name" value="Xyl_isomerase-like_sf"/>
</dbReference>
<name>A0A3M9MXV3_9BACT</name>
<comment type="caution">
    <text evidence="3">The sequence shown here is derived from an EMBL/GenBank/DDBJ whole genome shotgun (WGS) entry which is preliminary data.</text>
</comment>
<proteinExistence type="predicted"/>
<evidence type="ECO:0000259" key="2">
    <source>
        <dbReference type="Pfam" id="PF01261"/>
    </source>
</evidence>
<dbReference type="AlphaFoldDB" id="A0A3M9MXV3"/>
<reference evidence="3 4" key="1">
    <citation type="submission" date="2018-11" db="EMBL/GenBank/DDBJ databases">
        <title>Rufibacter latericius sp. nov., isolated from water in Baiyang Lake.</title>
        <authorList>
            <person name="Yang Y."/>
        </authorList>
    </citation>
    <scope>NUCLEOTIDE SEQUENCE [LARGE SCALE GENOMIC DNA]</scope>
    <source>
        <strain evidence="3 4">MCC P1</strain>
    </source>
</reference>
<dbReference type="Gene3D" id="3.20.20.150">
    <property type="entry name" value="Divalent-metal-dependent TIM barrel enzymes"/>
    <property type="match status" value="1"/>
</dbReference>
<evidence type="ECO:0000313" key="3">
    <source>
        <dbReference type="EMBL" id="RNI29985.1"/>
    </source>
</evidence>
<dbReference type="PANTHER" id="PTHR12110">
    <property type="entry name" value="HYDROXYPYRUVATE ISOMERASE"/>
    <property type="match status" value="1"/>
</dbReference>
<dbReference type="InterPro" id="IPR050312">
    <property type="entry name" value="IolE/XylAMocC-like"/>
</dbReference>
<evidence type="ECO:0000256" key="1">
    <source>
        <dbReference type="SAM" id="SignalP"/>
    </source>
</evidence>
<organism evidence="3 4">
    <name type="scientific">Rufibacter immobilis</name>
    <dbReference type="NCBI Taxonomy" id="1348778"/>
    <lineage>
        <taxon>Bacteria</taxon>
        <taxon>Pseudomonadati</taxon>
        <taxon>Bacteroidota</taxon>
        <taxon>Cytophagia</taxon>
        <taxon>Cytophagales</taxon>
        <taxon>Hymenobacteraceae</taxon>
        <taxon>Rufibacter</taxon>
    </lineage>
</organism>
<accession>A0A3M9MXV3</accession>
<protein>
    <submittedName>
        <fullName evidence="3">Sugar phosphate isomerase/epimerase</fullName>
    </submittedName>
</protein>
<dbReference type="GO" id="GO:0016853">
    <property type="term" value="F:isomerase activity"/>
    <property type="evidence" value="ECO:0007669"/>
    <property type="project" value="UniProtKB-KW"/>
</dbReference>
<dbReference type="InterPro" id="IPR013022">
    <property type="entry name" value="Xyl_isomerase-like_TIM-brl"/>
</dbReference>
<keyword evidence="3" id="KW-0413">Isomerase</keyword>